<dbReference type="RefSeq" id="WP_229121844.1">
    <property type="nucleotide sequence ID" value="NZ_CP064791.1"/>
</dbReference>
<keyword evidence="1" id="KW-0812">Transmembrane</keyword>
<evidence type="ECO:0000256" key="1">
    <source>
        <dbReference type="SAM" id="Phobius"/>
    </source>
</evidence>
<organism evidence="2 3">
    <name type="scientific">Halapricum desulfuricans</name>
    <dbReference type="NCBI Taxonomy" id="2841257"/>
    <lineage>
        <taxon>Archaea</taxon>
        <taxon>Methanobacteriati</taxon>
        <taxon>Methanobacteriota</taxon>
        <taxon>Stenosarchaea group</taxon>
        <taxon>Halobacteria</taxon>
        <taxon>Halobacteriales</taxon>
        <taxon>Haloarculaceae</taxon>
        <taxon>Halapricum</taxon>
    </lineage>
</organism>
<proteinExistence type="predicted"/>
<sequence length="56" mass="6164">MSRTALWLLAGLIFSSMGLWLLVTSAADSLSWLFGLWIALHGLGALLVGGWQRLHR</sequence>
<evidence type="ECO:0000313" key="2">
    <source>
        <dbReference type="EMBL" id="QSG13895.1"/>
    </source>
</evidence>
<name>A0A897NQZ4_9EURY</name>
<dbReference type="GeneID" id="68856985"/>
<reference evidence="2 3" key="1">
    <citation type="submission" date="2020-11" db="EMBL/GenBank/DDBJ databases">
        <title>Carbohydrate-dependent, anaerobic sulfur respiration: A novel catabolism in halophilic archaea.</title>
        <authorList>
            <person name="Sorokin D.Y."/>
            <person name="Messina E."/>
            <person name="Smedile F."/>
            <person name="La Cono V."/>
            <person name="Hallsworth J.E."/>
            <person name="Yakimov M.M."/>
        </authorList>
    </citation>
    <scope>NUCLEOTIDE SEQUENCE [LARGE SCALE GENOMIC DNA]</scope>
    <source>
        <strain evidence="2 3">HSR-Est</strain>
    </source>
</reference>
<keyword evidence="1" id="KW-1133">Transmembrane helix</keyword>
<keyword evidence="3" id="KW-1185">Reference proteome</keyword>
<accession>A0A897NQZ4</accession>
<dbReference type="EMBL" id="CP064791">
    <property type="protein sequence ID" value="QSG13895.1"/>
    <property type="molecule type" value="Genomic_DNA"/>
</dbReference>
<dbReference type="AlphaFoldDB" id="A0A897NQZ4"/>
<feature type="transmembrane region" description="Helical" evidence="1">
    <location>
        <begin position="36"/>
        <end position="54"/>
    </location>
</feature>
<protein>
    <submittedName>
        <fullName evidence="2">Uncharacterized protein</fullName>
    </submittedName>
</protein>
<evidence type="ECO:0000313" key="3">
    <source>
        <dbReference type="Proteomes" id="UP000663292"/>
    </source>
</evidence>
<dbReference type="Proteomes" id="UP000663292">
    <property type="component" value="Chromosome"/>
</dbReference>
<gene>
    <name evidence="2" type="ORF">HSEST_0346</name>
</gene>
<keyword evidence="1" id="KW-0472">Membrane</keyword>